<name>A0A1L8HCU5_XENLA</name>
<evidence type="ECO:0000256" key="1">
    <source>
        <dbReference type="ARBA" id="ARBA00007989"/>
    </source>
</evidence>
<dbReference type="InterPro" id="IPR033332">
    <property type="entry name" value="BTG"/>
</dbReference>
<comment type="similarity">
    <text evidence="1">Belongs to the BTG family.</text>
</comment>
<reference evidence="4" key="1">
    <citation type="submission" date="2025-08" db="UniProtKB">
        <authorList>
            <consortium name="RefSeq"/>
        </authorList>
    </citation>
    <scope>IDENTIFICATION</scope>
    <source>
        <strain evidence="4">J_2021</strain>
        <tissue evidence="4">Erythrocytes</tissue>
    </source>
</reference>
<dbReference type="Bgee" id="108707908">
    <property type="expression patterns" value="Expressed in oocyte and 19 other cell types or tissues"/>
</dbReference>
<dbReference type="RefSeq" id="XP_018101489.1">
    <property type="nucleotide sequence ID" value="XM_018246000.2"/>
</dbReference>
<dbReference type="InterPro" id="IPR002087">
    <property type="entry name" value="Anti_prolifrtn"/>
</dbReference>
<dbReference type="Gene3D" id="3.90.640.90">
    <property type="entry name" value="Anti-proliferative protein, N-terminal domain"/>
    <property type="match status" value="1"/>
</dbReference>
<dbReference type="GeneID" id="108707908"/>
<proteinExistence type="inferred from homology"/>
<feature type="domain" description="Anti-proliferative protein" evidence="2">
    <location>
        <begin position="1"/>
        <end position="108"/>
    </location>
</feature>
<dbReference type="GO" id="GO:0005634">
    <property type="term" value="C:nucleus"/>
    <property type="evidence" value="ECO:0000318"/>
    <property type="project" value="GO_Central"/>
</dbReference>
<dbReference type="CTD" id="108707908"/>
<dbReference type="PaxDb" id="8355-A0A1L8HCU5"/>
<accession>A0A1L8HCU5</accession>
<sequence length="249" mass="28799">MKNEIAAVVFFLSKLIRKNEKIRKEEVDRFLEELTRLLYDKFVNHWYPATPTKGQAYRCIRVNKFQGPDPDLLKACLNSSLEYEDLGLPKEFTLWVDPWEVCCRYGEKNHAFLVASVESKVNDKLEISEHVSRVLDKVVTSDYHSGSSSDDEVYYSSRKAQAGHSFMGATNTRQVPGVQLQSAPTWNKYHKRKQLPQYHYDQRMMLGYLPPPRGSKMHGQMPWLPPAFQNDRSHWTGLPLLPAGHQCLV</sequence>
<dbReference type="PRINTS" id="PR00310">
    <property type="entry name" value="ANTIPRLFBTG1"/>
</dbReference>
<dbReference type="FunFam" id="3.90.640.90:FF:000002">
    <property type="entry name" value="BTG anti-proliferation factor 4"/>
    <property type="match status" value="1"/>
</dbReference>
<organism evidence="3 4">
    <name type="scientific">Xenopus laevis</name>
    <name type="common">African clawed frog</name>
    <dbReference type="NCBI Taxonomy" id="8355"/>
    <lineage>
        <taxon>Eukaryota</taxon>
        <taxon>Metazoa</taxon>
        <taxon>Chordata</taxon>
        <taxon>Craniata</taxon>
        <taxon>Vertebrata</taxon>
        <taxon>Euteleostomi</taxon>
        <taxon>Amphibia</taxon>
        <taxon>Batrachia</taxon>
        <taxon>Anura</taxon>
        <taxon>Pipoidea</taxon>
        <taxon>Pipidae</taxon>
        <taxon>Xenopodinae</taxon>
        <taxon>Xenopus</taxon>
        <taxon>Xenopus</taxon>
    </lineage>
</organism>
<dbReference type="AlphaFoldDB" id="A0A1L8HCU5"/>
<dbReference type="OMA" id="HWYPATP"/>
<protein>
    <submittedName>
        <fullName evidence="4">Protein BTG3</fullName>
    </submittedName>
</protein>
<dbReference type="OrthoDB" id="19928at2759"/>
<dbReference type="STRING" id="8355.A0A1L8HCU5"/>
<dbReference type="SMART" id="SM00099">
    <property type="entry name" value="btg1"/>
    <property type="match status" value="1"/>
</dbReference>
<evidence type="ECO:0000313" key="3">
    <source>
        <dbReference type="Proteomes" id="UP000186698"/>
    </source>
</evidence>
<dbReference type="PANTHER" id="PTHR22978:SF6">
    <property type="entry name" value="PROTEIN BTG3"/>
    <property type="match status" value="1"/>
</dbReference>
<evidence type="ECO:0000259" key="2">
    <source>
        <dbReference type="SMART" id="SM00099"/>
    </source>
</evidence>
<keyword evidence="3" id="KW-1185">Reference proteome</keyword>
<gene>
    <name evidence="4" type="primary">LOC108707908</name>
</gene>
<evidence type="ECO:0000313" key="4">
    <source>
        <dbReference type="RefSeq" id="XP_018101489.1"/>
    </source>
</evidence>
<dbReference type="PANTHER" id="PTHR22978">
    <property type="entry name" value="B-CELL TRANSLOCATION GENE"/>
    <property type="match status" value="1"/>
</dbReference>
<dbReference type="SUPFAM" id="SSF160696">
    <property type="entry name" value="BTG domain-like"/>
    <property type="match status" value="1"/>
</dbReference>
<dbReference type="Pfam" id="PF07742">
    <property type="entry name" value="BTG"/>
    <property type="match status" value="1"/>
</dbReference>
<dbReference type="Proteomes" id="UP000186698">
    <property type="component" value="Chromosome 2L"/>
</dbReference>
<dbReference type="InterPro" id="IPR036054">
    <property type="entry name" value="BTG-like_sf"/>
</dbReference>
<dbReference type="GO" id="GO:0005737">
    <property type="term" value="C:cytoplasm"/>
    <property type="evidence" value="ECO:0000318"/>
    <property type="project" value="GO_Central"/>
</dbReference>
<dbReference type="KEGG" id="xla:108707908"/>